<keyword evidence="6" id="KW-1185">Reference proteome</keyword>
<comment type="caution">
    <text evidence="5">The sequence shown here is derived from an EMBL/GenBank/DDBJ whole genome shotgun (WGS) entry which is preliminary data.</text>
</comment>
<dbReference type="EMBL" id="JRKL02000648">
    <property type="protein sequence ID" value="KAF3969442.1"/>
    <property type="molecule type" value="Genomic_DNA"/>
</dbReference>
<comment type="similarity">
    <text evidence="1">Belongs to the protease inhibitor I20 (potato type II proteinase inhibitor) family.</text>
</comment>
<dbReference type="PANTHER" id="PTHR33832">
    <property type="entry name" value="SERINE-TYPE ENDOPEPTIDASE INHIBITOR"/>
    <property type="match status" value="1"/>
</dbReference>
<sequence>MAGNKVGVIYLLLLSSAILLVFNPEIASAKVCPQYCTQDAGYMTCPSSGNKQLNPPCNCCLAPKGCTVYHANGTAICTGT</sequence>
<reference evidence="5" key="1">
    <citation type="submission" date="2020-03" db="EMBL/GenBank/DDBJ databases">
        <title>Castanea mollissima Vanexum genome sequencing.</title>
        <authorList>
            <person name="Staton M."/>
        </authorList>
    </citation>
    <scope>NUCLEOTIDE SEQUENCE</scope>
    <source>
        <tissue evidence="5">Leaf</tissue>
    </source>
</reference>
<feature type="signal peptide" evidence="4">
    <location>
        <begin position="1"/>
        <end position="29"/>
    </location>
</feature>
<keyword evidence="4" id="KW-0732">Signal</keyword>
<dbReference type="PANTHER" id="PTHR33832:SF15">
    <property type="entry name" value="SERINE-TYPE ENDOPEPTIDASE INHIBITOR"/>
    <property type="match status" value="1"/>
</dbReference>
<gene>
    <name evidence="5" type="ORF">CMV_006772</name>
</gene>
<evidence type="ECO:0000256" key="3">
    <source>
        <dbReference type="ARBA" id="ARBA00022900"/>
    </source>
</evidence>
<feature type="chain" id="PRO_5035201811" evidence="4">
    <location>
        <begin position="30"/>
        <end position="80"/>
    </location>
</feature>
<dbReference type="InterPro" id="IPR003465">
    <property type="entry name" value="Prot_inh_I20"/>
</dbReference>
<dbReference type="OrthoDB" id="1539471at2759"/>
<evidence type="ECO:0000256" key="4">
    <source>
        <dbReference type="SAM" id="SignalP"/>
    </source>
</evidence>
<evidence type="ECO:0000256" key="2">
    <source>
        <dbReference type="ARBA" id="ARBA00022690"/>
    </source>
</evidence>
<dbReference type="GO" id="GO:0004867">
    <property type="term" value="F:serine-type endopeptidase inhibitor activity"/>
    <property type="evidence" value="ECO:0007669"/>
    <property type="project" value="UniProtKB-KW"/>
</dbReference>
<dbReference type="AlphaFoldDB" id="A0A8J4RB24"/>
<dbReference type="Proteomes" id="UP000737018">
    <property type="component" value="Unassembled WGS sequence"/>
</dbReference>
<dbReference type="Gene3D" id="3.30.60.30">
    <property type="match status" value="1"/>
</dbReference>
<organism evidence="5 6">
    <name type="scientific">Castanea mollissima</name>
    <name type="common">Chinese chestnut</name>
    <dbReference type="NCBI Taxonomy" id="60419"/>
    <lineage>
        <taxon>Eukaryota</taxon>
        <taxon>Viridiplantae</taxon>
        <taxon>Streptophyta</taxon>
        <taxon>Embryophyta</taxon>
        <taxon>Tracheophyta</taxon>
        <taxon>Spermatophyta</taxon>
        <taxon>Magnoliopsida</taxon>
        <taxon>eudicotyledons</taxon>
        <taxon>Gunneridae</taxon>
        <taxon>Pentapetalae</taxon>
        <taxon>rosids</taxon>
        <taxon>fabids</taxon>
        <taxon>Fagales</taxon>
        <taxon>Fagaceae</taxon>
        <taxon>Castanea</taxon>
    </lineage>
</organism>
<evidence type="ECO:0000313" key="5">
    <source>
        <dbReference type="EMBL" id="KAF3969442.1"/>
    </source>
</evidence>
<keyword evidence="2" id="KW-0646">Protease inhibitor</keyword>
<dbReference type="InterPro" id="IPR051391">
    <property type="entry name" value="Protease_inhibitor_I20"/>
</dbReference>
<evidence type="ECO:0000256" key="1">
    <source>
        <dbReference type="ARBA" id="ARBA00007766"/>
    </source>
</evidence>
<accession>A0A8J4RB24</accession>
<proteinExistence type="inferred from homology"/>
<dbReference type="Pfam" id="PF02428">
    <property type="entry name" value="Prot_inhib_II"/>
    <property type="match status" value="1"/>
</dbReference>
<evidence type="ECO:0000313" key="6">
    <source>
        <dbReference type="Proteomes" id="UP000737018"/>
    </source>
</evidence>
<name>A0A8J4RB24_9ROSI</name>
<keyword evidence="3" id="KW-0722">Serine protease inhibitor</keyword>
<protein>
    <submittedName>
        <fullName evidence="5">Uncharacterized protein</fullName>
    </submittedName>
</protein>
<dbReference type="SUPFAM" id="SSF100897">
    <property type="entry name" value="Plant proteinase inhibitors"/>
    <property type="match status" value="1"/>
</dbReference>